<protein>
    <submittedName>
        <fullName evidence="3">Uncharacterized protein</fullName>
    </submittedName>
</protein>
<evidence type="ECO:0000256" key="1">
    <source>
        <dbReference type="SAM" id="MobiDB-lite"/>
    </source>
</evidence>
<keyword evidence="2" id="KW-1185">Reference proteome</keyword>
<feature type="compositionally biased region" description="Basic and acidic residues" evidence="1">
    <location>
        <begin position="34"/>
        <end position="44"/>
    </location>
</feature>
<organism evidence="2 3">
    <name type="scientific">Steinernema glaseri</name>
    <dbReference type="NCBI Taxonomy" id="37863"/>
    <lineage>
        <taxon>Eukaryota</taxon>
        <taxon>Metazoa</taxon>
        <taxon>Ecdysozoa</taxon>
        <taxon>Nematoda</taxon>
        <taxon>Chromadorea</taxon>
        <taxon>Rhabditida</taxon>
        <taxon>Tylenchina</taxon>
        <taxon>Panagrolaimomorpha</taxon>
        <taxon>Strongyloidoidea</taxon>
        <taxon>Steinernematidae</taxon>
        <taxon>Steinernema</taxon>
    </lineage>
</organism>
<evidence type="ECO:0000313" key="3">
    <source>
        <dbReference type="WBParaSite" id="L893_g24538.t1"/>
    </source>
</evidence>
<proteinExistence type="predicted"/>
<dbReference type="AlphaFoldDB" id="A0A1I7ZAT1"/>
<dbReference type="Proteomes" id="UP000095287">
    <property type="component" value="Unplaced"/>
</dbReference>
<dbReference type="WBParaSite" id="L893_g24538.t1">
    <property type="protein sequence ID" value="L893_g24538.t1"/>
    <property type="gene ID" value="L893_g24538"/>
</dbReference>
<reference evidence="3" key="1">
    <citation type="submission" date="2016-11" db="UniProtKB">
        <authorList>
            <consortium name="WormBaseParasite"/>
        </authorList>
    </citation>
    <scope>IDENTIFICATION</scope>
</reference>
<feature type="region of interest" description="Disordered" evidence="1">
    <location>
        <begin position="25"/>
        <end position="45"/>
    </location>
</feature>
<evidence type="ECO:0000313" key="2">
    <source>
        <dbReference type="Proteomes" id="UP000095287"/>
    </source>
</evidence>
<name>A0A1I7ZAT1_9BILA</name>
<sequence length="96" mass="10630">MAQSGGADIVQRPFVTTFAHLSTGYKSRGRRSGKLRDREPKENAQNRSVVFAGGGPLILCLRSTRFAQRFRSPIHLFVDATVGRWPFVGQSAAEPR</sequence>
<accession>A0A1I7ZAT1</accession>